<keyword evidence="8 11" id="KW-1133">Transmembrane helix</keyword>
<feature type="transmembrane region" description="Helical" evidence="11">
    <location>
        <begin position="1129"/>
        <end position="1152"/>
    </location>
</feature>
<dbReference type="InterPro" id="IPR003439">
    <property type="entry name" value="ABC_transporter-like_ATP-bd"/>
</dbReference>
<keyword evidence="5 11" id="KW-0812">Transmembrane</keyword>
<dbReference type="Gene3D" id="1.20.1560.10">
    <property type="entry name" value="ABC transporter type 1, transmembrane domain"/>
    <property type="match status" value="2"/>
</dbReference>
<evidence type="ECO:0000256" key="11">
    <source>
        <dbReference type="SAM" id="Phobius"/>
    </source>
</evidence>
<dbReference type="EMBL" id="MG777471">
    <property type="protein sequence ID" value="AUW30748.1"/>
    <property type="molecule type" value="Genomic_DNA"/>
</dbReference>
<keyword evidence="7" id="KW-0067">ATP-binding</keyword>
<dbReference type="Pfam" id="PF00005">
    <property type="entry name" value="ABC_tran"/>
    <property type="match status" value="2"/>
</dbReference>
<evidence type="ECO:0000259" key="12">
    <source>
        <dbReference type="PROSITE" id="PS50893"/>
    </source>
</evidence>
<feature type="domain" description="ABC transporter" evidence="12">
    <location>
        <begin position="623"/>
        <end position="849"/>
    </location>
</feature>
<feature type="transmembrane region" description="Helical" evidence="11">
    <location>
        <begin position="1045"/>
        <end position="1065"/>
    </location>
</feature>
<dbReference type="FunFam" id="3.40.50.300:FF:000838">
    <property type="entry name" value="ABC multidrug transporter (Eurofung)"/>
    <property type="match status" value="1"/>
</dbReference>
<feature type="domain" description="ABC transmembrane type-1" evidence="13">
    <location>
        <begin position="914"/>
        <end position="1187"/>
    </location>
</feature>
<dbReference type="InterPro" id="IPR003593">
    <property type="entry name" value="AAA+_ATPase"/>
</dbReference>
<evidence type="ECO:0000259" key="13">
    <source>
        <dbReference type="PROSITE" id="PS50929"/>
    </source>
</evidence>
<dbReference type="InterPro" id="IPR044746">
    <property type="entry name" value="ABCC_6TM_D1"/>
</dbReference>
<dbReference type="CDD" id="cd03250">
    <property type="entry name" value="ABCC_MRP_domain1"/>
    <property type="match status" value="1"/>
</dbReference>
<dbReference type="PROSITE" id="PS50893">
    <property type="entry name" value="ABC_TRANSPORTER_2"/>
    <property type="match status" value="2"/>
</dbReference>
<dbReference type="PROSITE" id="PS00211">
    <property type="entry name" value="ABC_TRANSPORTER_1"/>
    <property type="match status" value="1"/>
</dbReference>
<evidence type="ECO:0000256" key="5">
    <source>
        <dbReference type="ARBA" id="ARBA00022692"/>
    </source>
</evidence>
<keyword evidence="9 11" id="KW-0472">Membrane</keyword>
<evidence type="ECO:0000256" key="4">
    <source>
        <dbReference type="ARBA" id="ARBA00022475"/>
    </source>
</evidence>
<dbReference type="InterPro" id="IPR011527">
    <property type="entry name" value="ABC1_TM_dom"/>
</dbReference>
<dbReference type="InterPro" id="IPR050173">
    <property type="entry name" value="ABC_transporter_C-like"/>
</dbReference>
<feature type="domain" description="ABC transmembrane type-1" evidence="13">
    <location>
        <begin position="280"/>
        <end position="560"/>
    </location>
</feature>
<accession>A0A1Z1C4R7</accession>
<dbReference type="PANTHER" id="PTHR24223:SF399">
    <property type="entry name" value="ABC TRANSPORTER ATNG"/>
    <property type="match status" value="1"/>
</dbReference>
<feature type="transmembrane region" description="Helical" evidence="11">
    <location>
        <begin position="540"/>
        <end position="565"/>
    </location>
</feature>
<dbReference type="PROSITE" id="PS50929">
    <property type="entry name" value="ABC_TM1F"/>
    <property type="match status" value="2"/>
</dbReference>
<name>A0A1Z1C4R7_CLAUC</name>
<evidence type="ECO:0000256" key="10">
    <source>
        <dbReference type="ARBA" id="ARBA00023180"/>
    </source>
</evidence>
<feature type="transmembrane region" description="Helical" evidence="11">
    <location>
        <begin position="1158"/>
        <end position="1175"/>
    </location>
</feature>
<keyword evidence="3" id="KW-0813">Transport</keyword>
<evidence type="ECO:0000256" key="8">
    <source>
        <dbReference type="ARBA" id="ARBA00022989"/>
    </source>
</evidence>
<dbReference type="GO" id="GO:0005886">
    <property type="term" value="C:plasma membrane"/>
    <property type="evidence" value="ECO:0007669"/>
    <property type="project" value="UniProtKB-SubCell"/>
</dbReference>
<dbReference type="CDD" id="cd03244">
    <property type="entry name" value="ABCC_MRP_domain2"/>
    <property type="match status" value="1"/>
</dbReference>
<keyword evidence="10" id="KW-0325">Glycoprotein</keyword>
<dbReference type="CDD" id="cd18579">
    <property type="entry name" value="ABC_6TM_ABCC_D1"/>
    <property type="match status" value="1"/>
</dbReference>
<proteinExistence type="inferred from homology"/>
<evidence type="ECO:0000256" key="2">
    <source>
        <dbReference type="ARBA" id="ARBA00009726"/>
    </source>
</evidence>
<evidence type="ECO:0000313" key="14">
    <source>
        <dbReference type="EMBL" id="ANM86597.1"/>
    </source>
</evidence>
<dbReference type="GO" id="GO:0140359">
    <property type="term" value="F:ABC-type transporter activity"/>
    <property type="evidence" value="ECO:0007669"/>
    <property type="project" value="InterPro"/>
</dbReference>
<evidence type="ECO:0000256" key="9">
    <source>
        <dbReference type="ARBA" id="ARBA00023136"/>
    </source>
</evidence>
<feature type="transmembrane region" description="Helical" evidence="11">
    <location>
        <begin position="494"/>
        <end position="520"/>
    </location>
</feature>
<feature type="transmembrane region" description="Helical" evidence="11">
    <location>
        <begin position="77"/>
        <end position="95"/>
    </location>
</feature>
<evidence type="ECO:0000256" key="3">
    <source>
        <dbReference type="ARBA" id="ARBA00022448"/>
    </source>
</evidence>
<dbReference type="PANTHER" id="PTHR24223">
    <property type="entry name" value="ATP-BINDING CASSETTE SUB-FAMILY C"/>
    <property type="match status" value="1"/>
</dbReference>
<sequence>MTTIPPQCSISTQNHFGPVNDDCHGGFDFTLLFEETILTIGPLSLVLLALPYRLLVLSKSDPKTRLGWLYKLKLGTFAIYLALQFLLLGILISPRTPTTRATIVCHGLTTFAALGLCLLSHLEHSRSVRPSWILNVYLLLSLAFDIVRARTLWAIPDNKSLAIVFVVAVSIKGCMFCLEVKEKRDFLLPKYQYLAPEVTSGIYNAWFFWWLNPLFLRGYKKALTIGQLFSVDGKLVPDDEGLGLLAEWRKSTRKEKPNSLFFMSIAYHGRSFASGIFPRLCATGFNFCQPFLIKRVIDYLSNPNSHGNTKQIGHALIGAYCVVYVGFSDKVSETWHQHKTYRTVTKLRASLVDIIYERTLELTSAALDESKAVTLMSADVERISTGLRQCHELWASILDISLALWLLQRQLNLAAFAPLAVILACSVGAILVASKTGPTQKFWLDKIEKRVSATASMLGAMQGIRMSGLTPHLSELIGKLREEEIESSRAFRILLVKIVSLSYTSTALTPVVAFGVYIMLAKYDHYPVMDNGRVFASLALMQLLLEPVAFLITALSGLMSAIGCFERIRMYLNSETRDSIPNVEALLSSENLPLPHKRKPHNEHNGQSIELSSWKKEKMCIVANMANFGWDKEKDPLLRNLNFQIERGKLTMIIGPVSSGKSTLLKGLLRETPQATGFSRIDFRDAAYCAQIPWLTNGTVKENIMGDSHYDPKWYAAVVRACALEVDLAQFALQEHTIIGSKGLALSGGQQSRVALARAVYARKALVILDDILSGLDAATEAEVFSSVLGPGGLLREQRTTVILATNAVHRLSEADYIISLDNNGEIDEKGTFDRLIETDGYMNSLALAHRAPKVPPKDNDNRLASLIEGTLPPRVCEAQQDTKENHAGDLTVYRYYIETFGWVNWAIFTTICIMYGFGTAFPNVWIKWWVEFNMNHPNQKIPYYLALYTAFGMLSILSLMLACWFLIIRIVPQSGRVLHRRMLNTVLNAPMSFFNSTDTGTTTNRFSQDLELTDMELPTALIRTCLMLSVLIAQLFVIATSAKYVSICLPFCIAAVWVVQKFYLRTSLQLRILDIESKSRLFTHFLELLSGITTIRAFGWERQHLLRARAALATSQRPFYLLYCIQRWLNLVLNLIVGAVAVLLVTVAVKFQGSSDAGLIGLALVTLVGFTQILKQLVTNWTLLETSAGAVSRIRSFTADVKSENLPNEYQEPPENWPSKGAIEFQNITASHGKSKEPTLDDISLSIGAGQRIGICGRSGSGKSTLVSTLMRLLDLTSGNILIDGIDISTLPRQETRSRVIALPQDSYLLAGSVRYNVDPLQACSDGAIEDALEKVELHHLVERKGGLDATLTAEMLSHGQGQLLSLARAMLRKGCILVLDEATASVDVQTDSLMQRLIRSEFSTHTIIAVAHRLDTIIDFNAVAVMSRGNIIEYGPPKALLKRDSAFKELYQAQQGERRSWRESVLSQLTSVGLATMASGAPLLP</sequence>
<dbReference type="GO" id="GO:0016887">
    <property type="term" value="F:ATP hydrolysis activity"/>
    <property type="evidence" value="ECO:0007669"/>
    <property type="project" value="InterPro"/>
</dbReference>
<feature type="transmembrane region" description="Helical" evidence="11">
    <location>
        <begin position="903"/>
        <end position="926"/>
    </location>
</feature>
<dbReference type="InterPro" id="IPR056227">
    <property type="entry name" value="TMD0_ABC"/>
</dbReference>
<dbReference type="InterPro" id="IPR017871">
    <property type="entry name" value="ABC_transporter-like_CS"/>
</dbReference>
<dbReference type="FunFam" id="1.20.1560.10:FF:000066">
    <property type="entry name" value="ABC multidrug transporter (Eurofung)"/>
    <property type="match status" value="1"/>
</dbReference>
<dbReference type="InterPro" id="IPR036640">
    <property type="entry name" value="ABC1_TM_sf"/>
</dbReference>
<dbReference type="Pfam" id="PF00664">
    <property type="entry name" value="ABC_membrane"/>
    <property type="match status" value="2"/>
</dbReference>
<feature type="transmembrane region" description="Helical" evidence="11">
    <location>
        <begin position="946"/>
        <end position="972"/>
    </location>
</feature>
<dbReference type="InterPro" id="IPR027417">
    <property type="entry name" value="P-loop_NTPase"/>
</dbReference>
<evidence type="ECO:0000313" key="15">
    <source>
        <dbReference type="EMBL" id="AUW30748.1"/>
    </source>
</evidence>
<dbReference type="Pfam" id="PF24357">
    <property type="entry name" value="TMD0_ABC"/>
    <property type="match status" value="1"/>
</dbReference>
<reference evidence="14" key="1">
    <citation type="submission" date="2016-05" db="EMBL/GenBank/DDBJ databases">
        <title>Lichen genome sequencing reveals its rich biosynthetic potential.</title>
        <authorList>
            <person name="Bertrand R.L."/>
            <person name="Abdel-Hameed M."/>
            <person name="Sorensen J.L."/>
        </authorList>
    </citation>
    <scope>NUCLEOTIDE SEQUENCE</scope>
</reference>
<feature type="domain" description="ABC transporter" evidence="12">
    <location>
        <begin position="1224"/>
        <end position="1455"/>
    </location>
</feature>
<evidence type="ECO:0000256" key="1">
    <source>
        <dbReference type="ARBA" id="ARBA00004651"/>
    </source>
</evidence>
<dbReference type="SMART" id="SM00382">
    <property type="entry name" value="AAA"/>
    <property type="match status" value="2"/>
</dbReference>
<feature type="transmembrane region" description="Helical" evidence="11">
    <location>
        <begin position="132"/>
        <end position="155"/>
    </location>
</feature>
<comment type="subcellular location">
    <subcellularLocation>
        <location evidence="1">Cell membrane</location>
        <topology evidence="1">Multi-pass membrane protein</topology>
    </subcellularLocation>
</comment>
<feature type="transmembrane region" description="Helical" evidence="11">
    <location>
        <begin position="37"/>
        <end position="56"/>
    </location>
</feature>
<dbReference type="GO" id="GO:0005524">
    <property type="term" value="F:ATP binding"/>
    <property type="evidence" value="ECO:0007669"/>
    <property type="project" value="UniProtKB-KW"/>
</dbReference>
<dbReference type="FunFam" id="3.40.50.300:FF:001854">
    <property type="entry name" value="ABC multidrug transporter (Eurofung)"/>
    <property type="match status" value="1"/>
</dbReference>
<dbReference type="InterPro" id="IPR044726">
    <property type="entry name" value="ABCC_6TM_D2"/>
</dbReference>
<feature type="transmembrane region" description="Helical" evidence="11">
    <location>
        <begin position="161"/>
        <end position="180"/>
    </location>
</feature>
<keyword evidence="4" id="KW-1003">Cell membrane</keyword>
<evidence type="ECO:0000256" key="6">
    <source>
        <dbReference type="ARBA" id="ARBA00022741"/>
    </source>
</evidence>
<feature type="transmembrane region" description="Helical" evidence="11">
    <location>
        <begin position="101"/>
        <end position="120"/>
    </location>
</feature>
<dbReference type="CDD" id="cd18580">
    <property type="entry name" value="ABC_6TM_ABCC_D2"/>
    <property type="match status" value="1"/>
</dbReference>
<dbReference type="SUPFAM" id="SSF90123">
    <property type="entry name" value="ABC transporter transmembrane region"/>
    <property type="match status" value="2"/>
</dbReference>
<comment type="similarity">
    <text evidence="2">Belongs to the ABC transporter superfamily. ABCC family. Conjugate transporter (TC 3.A.1.208) subfamily.</text>
</comment>
<feature type="transmembrane region" description="Helical" evidence="11">
    <location>
        <begin position="413"/>
        <end position="433"/>
    </location>
</feature>
<reference evidence="15" key="2">
    <citation type="submission" date="2017-12" db="EMBL/GenBank/DDBJ databases">
        <title>Genome Sequencing Reveals a Rich Biosynthetic Potential.</title>
        <authorList>
            <person name="Bertrand R.L."/>
            <person name="Abdel-Hameed M.E."/>
            <person name="Sorensen J.L."/>
        </authorList>
    </citation>
    <scope>NUCLEOTIDE SEQUENCE</scope>
</reference>
<dbReference type="SUPFAM" id="SSF52540">
    <property type="entry name" value="P-loop containing nucleoside triphosphate hydrolases"/>
    <property type="match status" value="2"/>
</dbReference>
<organism evidence="14">
    <name type="scientific">Cladonia uncialis subsp. uncialis</name>
    <dbReference type="NCBI Taxonomy" id="180999"/>
    <lineage>
        <taxon>Eukaryota</taxon>
        <taxon>Fungi</taxon>
        <taxon>Dikarya</taxon>
        <taxon>Ascomycota</taxon>
        <taxon>Pezizomycotina</taxon>
        <taxon>Lecanoromycetes</taxon>
        <taxon>OSLEUM clade</taxon>
        <taxon>Lecanoromycetidae</taxon>
        <taxon>Lecanorales</taxon>
        <taxon>Lecanorineae</taxon>
        <taxon>Cladoniaceae</taxon>
        <taxon>Cladonia</taxon>
    </lineage>
</organism>
<keyword evidence="6" id="KW-0547">Nucleotide-binding</keyword>
<protein>
    <submittedName>
        <fullName evidence="15">Putative ABC transmembrane transporter</fullName>
    </submittedName>
    <submittedName>
        <fullName evidence="14">Putative ABC transporter</fullName>
    </submittedName>
</protein>
<evidence type="ECO:0000256" key="7">
    <source>
        <dbReference type="ARBA" id="ARBA00022840"/>
    </source>
</evidence>
<dbReference type="FunFam" id="1.20.1560.10:FF:000055">
    <property type="entry name" value="ABC multidrug transporter (Eurofung)"/>
    <property type="match status" value="1"/>
</dbReference>
<dbReference type="EMBL" id="KX264279">
    <property type="protein sequence ID" value="ANM86597.1"/>
    <property type="molecule type" value="Genomic_DNA"/>
</dbReference>
<dbReference type="Gene3D" id="3.40.50.300">
    <property type="entry name" value="P-loop containing nucleotide triphosphate hydrolases"/>
    <property type="match status" value="2"/>
</dbReference>